<dbReference type="AlphaFoldDB" id="A0A5E4ML45"/>
<accession>A0A5E4ML45</accession>
<dbReference type="EMBL" id="CABPRJ010000523">
    <property type="protein sequence ID" value="VVC30566.1"/>
    <property type="molecule type" value="Genomic_DNA"/>
</dbReference>
<evidence type="ECO:0000313" key="1">
    <source>
        <dbReference type="EMBL" id="VVC30566.1"/>
    </source>
</evidence>
<evidence type="ECO:0000313" key="2">
    <source>
        <dbReference type="Proteomes" id="UP000325440"/>
    </source>
</evidence>
<sequence length="88" mass="10125">MHMNVVRPIVLYASNTTLEYGHLRRRDLKYSKEESRRKSMVSALVTTRENGENGITVNLKNNIFPEAGRFIGDQENEIDVNSTDRDGR</sequence>
<gene>
    <name evidence="1" type="ORF">CINCED_3A022201</name>
</gene>
<dbReference type="Proteomes" id="UP000325440">
    <property type="component" value="Unassembled WGS sequence"/>
</dbReference>
<keyword evidence="2" id="KW-1185">Reference proteome</keyword>
<proteinExistence type="predicted"/>
<reference evidence="1 2" key="1">
    <citation type="submission" date="2019-08" db="EMBL/GenBank/DDBJ databases">
        <authorList>
            <person name="Alioto T."/>
            <person name="Alioto T."/>
            <person name="Gomez Garrido J."/>
        </authorList>
    </citation>
    <scope>NUCLEOTIDE SEQUENCE [LARGE SCALE GENOMIC DNA]</scope>
</reference>
<name>A0A5E4ML45_9HEMI</name>
<organism evidence="1 2">
    <name type="scientific">Cinara cedri</name>
    <dbReference type="NCBI Taxonomy" id="506608"/>
    <lineage>
        <taxon>Eukaryota</taxon>
        <taxon>Metazoa</taxon>
        <taxon>Ecdysozoa</taxon>
        <taxon>Arthropoda</taxon>
        <taxon>Hexapoda</taxon>
        <taxon>Insecta</taxon>
        <taxon>Pterygota</taxon>
        <taxon>Neoptera</taxon>
        <taxon>Paraneoptera</taxon>
        <taxon>Hemiptera</taxon>
        <taxon>Sternorrhyncha</taxon>
        <taxon>Aphidomorpha</taxon>
        <taxon>Aphidoidea</taxon>
        <taxon>Aphididae</taxon>
        <taxon>Lachninae</taxon>
        <taxon>Cinara</taxon>
    </lineage>
</organism>
<protein>
    <submittedName>
        <fullName evidence="1">Uncharacterized protein</fullName>
    </submittedName>
</protein>